<organism evidence="1">
    <name type="scientific">Octopus bimaculoides</name>
    <name type="common">California two-spotted octopus</name>
    <dbReference type="NCBI Taxonomy" id="37653"/>
    <lineage>
        <taxon>Eukaryota</taxon>
        <taxon>Metazoa</taxon>
        <taxon>Spiralia</taxon>
        <taxon>Lophotrochozoa</taxon>
        <taxon>Mollusca</taxon>
        <taxon>Cephalopoda</taxon>
        <taxon>Coleoidea</taxon>
        <taxon>Octopodiformes</taxon>
        <taxon>Octopoda</taxon>
        <taxon>Incirrata</taxon>
        <taxon>Octopodidae</taxon>
        <taxon>Octopus</taxon>
    </lineage>
</organism>
<proteinExistence type="predicted"/>
<sequence>MSLLWRLTSYTPVNISELSARQLLSSYTHTFVFLSLSLSLVETGYTFVSKVSYLHEDARLL</sequence>
<evidence type="ECO:0000313" key="1">
    <source>
        <dbReference type="EMBL" id="KOF70691.1"/>
    </source>
</evidence>
<dbReference type="AlphaFoldDB" id="A0A0L8G0Z8"/>
<dbReference type="EMBL" id="KQ424650">
    <property type="protein sequence ID" value="KOF70691.1"/>
    <property type="molecule type" value="Genomic_DNA"/>
</dbReference>
<accession>A0A0L8G0Z8</accession>
<name>A0A0L8G0Z8_OCTBM</name>
<reference evidence="1" key="1">
    <citation type="submission" date="2015-07" db="EMBL/GenBank/DDBJ databases">
        <title>MeaNS - Measles Nucleotide Surveillance Program.</title>
        <authorList>
            <person name="Tran T."/>
            <person name="Druce J."/>
        </authorList>
    </citation>
    <scope>NUCLEOTIDE SEQUENCE</scope>
    <source>
        <strain evidence="1">UCB-OBI-ISO-001</strain>
        <tissue evidence="1">Gonad</tissue>
    </source>
</reference>
<protein>
    <submittedName>
        <fullName evidence="1">Uncharacterized protein</fullName>
    </submittedName>
</protein>
<gene>
    <name evidence="1" type="ORF">OCBIM_22002366mg</name>
</gene>